<name>A0A1Y1HHA0_KLENI</name>
<feature type="transmembrane region" description="Helical" evidence="1">
    <location>
        <begin position="117"/>
        <end position="137"/>
    </location>
</feature>
<evidence type="ECO:0000313" key="3">
    <source>
        <dbReference type="Proteomes" id="UP000054558"/>
    </source>
</evidence>
<dbReference type="PANTHER" id="PTHR35471:SF1">
    <property type="entry name" value="OS07G0223700 PROTEIN"/>
    <property type="match status" value="1"/>
</dbReference>
<dbReference type="OMA" id="NEIWHIS"/>
<proteinExistence type="predicted"/>
<dbReference type="AlphaFoldDB" id="A0A1Y1HHA0"/>
<dbReference type="PANTHER" id="PTHR35471">
    <property type="entry name" value="OS07G0223700 PROTEIN"/>
    <property type="match status" value="1"/>
</dbReference>
<accession>A0A1Y1HHA0</accession>
<evidence type="ECO:0000256" key="1">
    <source>
        <dbReference type="SAM" id="Phobius"/>
    </source>
</evidence>
<evidence type="ECO:0000313" key="2">
    <source>
        <dbReference type="EMBL" id="GAQ77815.1"/>
    </source>
</evidence>
<organism evidence="2 3">
    <name type="scientific">Klebsormidium nitens</name>
    <name type="common">Green alga</name>
    <name type="synonym">Ulothrix nitens</name>
    <dbReference type="NCBI Taxonomy" id="105231"/>
    <lineage>
        <taxon>Eukaryota</taxon>
        <taxon>Viridiplantae</taxon>
        <taxon>Streptophyta</taxon>
        <taxon>Klebsormidiophyceae</taxon>
        <taxon>Klebsormidiales</taxon>
        <taxon>Klebsormidiaceae</taxon>
        <taxon>Klebsormidium</taxon>
    </lineage>
</organism>
<dbReference type="OrthoDB" id="1916950at2759"/>
<feature type="transmembrane region" description="Helical" evidence="1">
    <location>
        <begin position="49"/>
        <end position="66"/>
    </location>
</feature>
<feature type="transmembrane region" description="Helical" evidence="1">
    <location>
        <begin position="78"/>
        <end position="97"/>
    </location>
</feature>
<keyword evidence="1" id="KW-1133">Transmembrane helix</keyword>
<dbReference type="Proteomes" id="UP000054558">
    <property type="component" value="Unassembled WGS sequence"/>
</dbReference>
<dbReference type="STRING" id="105231.A0A1Y1HHA0"/>
<gene>
    <name evidence="2" type="ORF">KFL_000040170</name>
</gene>
<keyword evidence="1" id="KW-0472">Membrane</keyword>
<reference evidence="2 3" key="1">
    <citation type="journal article" date="2014" name="Nat. Commun.">
        <title>Klebsormidium flaccidum genome reveals primary factors for plant terrestrial adaptation.</title>
        <authorList>
            <person name="Hori K."/>
            <person name="Maruyama F."/>
            <person name="Fujisawa T."/>
            <person name="Togashi T."/>
            <person name="Yamamoto N."/>
            <person name="Seo M."/>
            <person name="Sato S."/>
            <person name="Yamada T."/>
            <person name="Mori H."/>
            <person name="Tajima N."/>
            <person name="Moriyama T."/>
            <person name="Ikeuchi M."/>
            <person name="Watanabe M."/>
            <person name="Wada H."/>
            <person name="Kobayashi K."/>
            <person name="Saito M."/>
            <person name="Masuda T."/>
            <person name="Sasaki-Sekimoto Y."/>
            <person name="Mashiguchi K."/>
            <person name="Awai K."/>
            <person name="Shimojima M."/>
            <person name="Masuda S."/>
            <person name="Iwai M."/>
            <person name="Nobusawa T."/>
            <person name="Narise T."/>
            <person name="Kondo S."/>
            <person name="Saito H."/>
            <person name="Sato R."/>
            <person name="Murakawa M."/>
            <person name="Ihara Y."/>
            <person name="Oshima-Yamada Y."/>
            <person name="Ohtaka K."/>
            <person name="Satoh M."/>
            <person name="Sonobe K."/>
            <person name="Ishii M."/>
            <person name="Ohtani R."/>
            <person name="Kanamori-Sato M."/>
            <person name="Honoki R."/>
            <person name="Miyazaki D."/>
            <person name="Mochizuki H."/>
            <person name="Umetsu J."/>
            <person name="Higashi K."/>
            <person name="Shibata D."/>
            <person name="Kamiya Y."/>
            <person name="Sato N."/>
            <person name="Nakamura Y."/>
            <person name="Tabata S."/>
            <person name="Ida S."/>
            <person name="Kurokawa K."/>
            <person name="Ohta H."/>
        </authorList>
    </citation>
    <scope>NUCLEOTIDE SEQUENCE [LARGE SCALE GENOMIC DNA]</scope>
    <source>
        <strain evidence="2 3">NIES-2285</strain>
    </source>
</reference>
<keyword evidence="1" id="KW-0812">Transmembrane</keyword>
<protein>
    <submittedName>
        <fullName evidence="2">Uncharacterized protein</fullName>
    </submittedName>
</protein>
<dbReference type="EMBL" id="DF236953">
    <property type="protein sequence ID" value="GAQ77815.1"/>
    <property type="molecule type" value="Genomic_DNA"/>
</dbReference>
<keyword evidence="3" id="KW-1185">Reference proteome</keyword>
<sequence length="219" mass="23842">MADSALLGSRSVSILARFNDYDEVEQWVVVLLYVQAGCAMVGSLGFEYLGIHSTNLVLALFALVAIESSSQRLGRSYVGFLGLMLLLDVVWLAILGPELWNADMGELGWRKGWSLRVTLAMEALGFLVRLGSVVLWVKMYRLGVSEADNGYHPVDFDSRIEGGVPIDDGALALLGNNGESGGSIYNPSTFSAVYPSQYQSYFVPPEMQSREAQSEASLS</sequence>